<sequence length="155" mass="17526">MSSITELKERVNTKTWNLVLLAVATAGLYPLLWLWQNHTIIDQVTQRQTANTTYLIWLAVCIGWGGALGNTGDNALILIGSLLSLAGAVLYIVWAFRARAALQEYALNEHKIDLRMNGFYTFIFNVYYINYCINDLPEALRKQQILQGKTQTTTV</sequence>
<feature type="transmembrane region" description="Helical" evidence="1">
    <location>
        <begin position="15"/>
        <end position="34"/>
    </location>
</feature>
<name>A0A0J6IU91_9PSED</name>
<evidence type="ECO:0000259" key="2">
    <source>
        <dbReference type="Pfam" id="PF14018"/>
    </source>
</evidence>
<gene>
    <name evidence="4" type="ORF">GYN02_05410</name>
    <name evidence="3" type="ORF">TU86_02195</name>
</gene>
<dbReference type="EMBL" id="JAAEBW010000002">
    <property type="protein sequence ID" value="MBM1194617.1"/>
    <property type="molecule type" value="Genomic_DNA"/>
</dbReference>
<keyword evidence="1" id="KW-0472">Membrane</keyword>
<reference evidence="3 5" key="1">
    <citation type="submission" date="2015-02" db="EMBL/GenBank/DDBJ databases">
        <title>Pseudomonas helleri sp. nov. and Pseudomonas weihenstephanensis sp. nov., isolated from raw cows milk.</title>
        <authorList>
            <person name="von Neubeck M."/>
            <person name="Huptas C."/>
            <person name="Wenning M."/>
            <person name="Scherer S."/>
        </authorList>
    </citation>
    <scope>NUCLEOTIDE SEQUENCE [LARGE SCALE GENOMIC DNA]</scope>
    <source>
        <strain evidence="3 5">DSM 29166</strain>
    </source>
</reference>
<protein>
    <submittedName>
        <fullName evidence="4">DUF4234 domain-containing protein</fullName>
    </submittedName>
</protein>
<dbReference type="STRING" id="1608994.TU86_02195"/>
<dbReference type="InterPro" id="IPR025328">
    <property type="entry name" value="DUF4234"/>
</dbReference>
<reference evidence="4 6" key="2">
    <citation type="submission" date="2020-01" db="EMBL/GenBank/DDBJ databases">
        <title>Comparative genomics of meat spoilage bacteria.</title>
        <authorList>
            <person name="Hilgarth M."/>
            <person name="Vogel R.F."/>
        </authorList>
    </citation>
    <scope>NUCLEOTIDE SEQUENCE [LARGE SCALE GENOMIC DNA]</scope>
    <source>
        <strain evidence="4 6">TMW2.2077</strain>
    </source>
</reference>
<evidence type="ECO:0000313" key="4">
    <source>
        <dbReference type="EMBL" id="MBM1194617.1"/>
    </source>
</evidence>
<evidence type="ECO:0000313" key="6">
    <source>
        <dbReference type="Proteomes" id="UP000809529"/>
    </source>
</evidence>
<keyword evidence="6" id="KW-1185">Reference proteome</keyword>
<dbReference type="Proteomes" id="UP000036325">
    <property type="component" value="Unassembled WGS sequence"/>
</dbReference>
<evidence type="ECO:0000256" key="1">
    <source>
        <dbReference type="SAM" id="Phobius"/>
    </source>
</evidence>
<keyword evidence="1" id="KW-0812">Transmembrane</keyword>
<organism evidence="3 5">
    <name type="scientific">Pseudomonas weihenstephanensis</name>
    <dbReference type="NCBI Taxonomy" id="1608994"/>
    <lineage>
        <taxon>Bacteria</taxon>
        <taxon>Pseudomonadati</taxon>
        <taxon>Pseudomonadota</taxon>
        <taxon>Gammaproteobacteria</taxon>
        <taxon>Pseudomonadales</taxon>
        <taxon>Pseudomonadaceae</taxon>
        <taxon>Pseudomonas</taxon>
    </lineage>
</organism>
<feature type="transmembrane region" description="Helical" evidence="1">
    <location>
        <begin position="54"/>
        <end position="69"/>
    </location>
</feature>
<dbReference type="Proteomes" id="UP000809529">
    <property type="component" value="Unassembled WGS sequence"/>
</dbReference>
<keyword evidence="1" id="KW-1133">Transmembrane helix</keyword>
<feature type="domain" description="DUF4234" evidence="2">
    <location>
        <begin position="15"/>
        <end position="103"/>
    </location>
</feature>
<dbReference type="OrthoDB" id="7060663at2"/>
<evidence type="ECO:0000313" key="5">
    <source>
        <dbReference type="Proteomes" id="UP000036325"/>
    </source>
</evidence>
<comment type="caution">
    <text evidence="3">The sequence shown here is derived from an EMBL/GenBank/DDBJ whole genome shotgun (WGS) entry which is preliminary data.</text>
</comment>
<dbReference type="Pfam" id="PF14018">
    <property type="entry name" value="DUF4234"/>
    <property type="match status" value="1"/>
</dbReference>
<evidence type="ECO:0000313" key="3">
    <source>
        <dbReference type="EMBL" id="KMN15602.1"/>
    </source>
</evidence>
<accession>A0A0J6IU91</accession>
<accession>A0A0J6IWC3</accession>
<dbReference type="PATRIC" id="fig|1608994.3.peg.1011"/>
<dbReference type="RefSeq" id="WP_048362659.1">
    <property type="nucleotide sequence ID" value="NZ_JAAEBV010000001.1"/>
</dbReference>
<feature type="transmembrane region" description="Helical" evidence="1">
    <location>
        <begin position="75"/>
        <end position="96"/>
    </location>
</feature>
<dbReference type="EMBL" id="JYLF01000001">
    <property type="protein sequence ID" value="KMN15602.1"/>
    <property type="molecule type" value="Genomic_DNA"/>
</dbReference>
<proteinExistence type="predicted"/>
<dbReference type="AlphaFoldDB" id="A0A0J6IU91"/>